<dbReference type="EMBL" id="VICD02000347">
    <property type="protein sequence ID" value="KAB8161365.1"/>
    <property type="molecule type" value="Genomic_DNA"/>
</dbReference>
<gene>
    <name evidence="1" type="ORF">FKV24_019055</name>
</gene>
<dbReference type="AlphaFoldDB" id="A0A507ZR60"/>
<dbReference type="Proteomes" id="UP000320431">
    <property type="component" value="Unassembled WGS sequence"/>
</dbReference>
<sequence>MIFLRETIVATCMLVTVAMANVTRAESNIDFTGTFSSVCRHNESGDLLGMEVSFVPDGDGMWLLAQRYEGVPTRPALLSVGHSNDSHVDAEVKSEDGDFFMLEMLSNGRLRIKYMDGQVSHTGSDSEVLYKRASPSWSTGDGAQIPVCE</sequence>
<name>A0A507ZR60_9GAMM</name>
<reference evidence="1 2" key="1">
    <citation type="submission" date="2019-10" db="EMBL/GenBank/DDBJ databases">
        <title>Lysobacter alkalisoli sp. nov., isolated from saline-alkaline soil.</title>
        <authorList>
            <person name="Sun J.-Q."/>
        </authorList>
    </citation>
    <scope>NUCLEOTIDE SEQUENCE [LARGE SCALE GENOMIC DNA]</scope>
    <source>
        <strain evidence="1 2">KCTC 42381</strain>
    </source>
</reference>
<evidence type="ECO:0000313" key="1">
    <source>
        <dbReference type="EMBL" id="KAB8161365.1"/>
    </source>
</evidence>
<accession>A0A507ZR60</accession>
<comment type="caution">
    <text evidence="1">The sequence shown here is derived from an EMBL/GenBank/DDBJ whole genome shotgun (WGS) entry which is preliminary data.</text>
</comment>
<protein>
    <submittedName>
        <fullName evidence="1">Uncharacterized protein</fullName>
    </submittedName>
</protein>
<dbReference type="RefSeq" id="WP_141483513.1">
    <property type="nucleotide sequence ID" value="NZ_VICD02000347.1"/>
</dbReference>
<evidence type="ECO:0000313" key="2">
    <source>
        <dbReference type="Proteomes" id="UP000320431"/>
    </source>
</evidence>
<organism evidence="1 2">
    <name type="scientific">Marilutibacter maris</name>
    <dbReference type="NCBI Taxonomy" id="1605891"/>
    <lineage>
        <taxon>Bacteria</taxon>
        <taxon>Pseudomonadati</taxon>
        <taxon>Pseudomonadota</taxon>
        <taxon>Gammaproteobacteria</taxon>
        <taxon>Lysobacterales</taxon>
        <taxon>Lysobacteraceae</taxon>
        <taxon>Marilutibacter</taxon>
    </lineage>
</organism>
<proteinExistence type="predicted"/>